<evidence type="ECO:0000256" key="2">
    <source>
        <dbReference type="ARBA" id="ARBA00012962"/>
    </source>
</evidence>
<feature type="binding site" evidence="8">
    <location>
        <position position="90"/>
    </location>
    <ligand>
        <name>shikimate</name>
        <dbReference type="ChEBI" id="CHEBI:36208"/>
    </ligand>
</feature>
<dbReference type="GO" id="GO:0008652">
    <property type="term" value="P:amino acid biosynthetic process"/>
    <property type="evidence" value="ECO:0007669"/>
    <property type="project" value="UniProtKB-KW"/>
</dbReference>
<evidence type="ECO:0000313" key="12">
    <source>
        <dbReference type="Proteomes" id="UP000176863"/>
    </source>
</evidence>
<comment type="pathway">
    <text evidence="1 8">Metabolic intermediate biosynthesis; chorismate biosynthesis; chorismate from D-erythrose 4-phosphate and phosphoenolpyruvate: step 4/7.</text>
</comment>
<feature type="binding site" evidence="8">
    <location>
        <begin position="137"/>
        <end position="141"/>
    </location>
    <ligand>
        <name>NADP(+)</name>
        <dbReference type="ChEBI" id="CHEBI:58349"/>
    </ligand>
</feature>
<dbReference type="GO" id="GO:0009423">
    <property type="term" value="P:chorismate biosynthetic process"/>
    <property type="evidence" value="ECO:0007669"/>
    <property type="project" value="UniProtKB-UniRule"/>
</dbReference>
<dbReference type="GO" id="GO:0050661">
    <property type="term" value="F:NADP binding"/>
    <property type="evidence" value="ECO:0007669"/>
    <property type="project" value="InterPro"/>
</dbReference>
<dbReference type="EMBL" id="MFKT01000018">
    <property type="protein sequence ID" value="OGG53094.1"/>
    <property type="molecule type" value="Genomic_DNA"/>
</dbReference>
<dbReference type="Pfam" id="PF08501">
    <property type="entry name" value="Shikimate_dh_N"/>
    <property type="match status" value="1"/>
</dbReference>
<dbReference type="GO" id="GO:0004764">
    <property type="term" value="F:shikimate 3-dehydrogenase (NADP+) activity"/>
    <property type="evidence" value="ECO:0007669"/>
    <property type="project" value="UniProtKB-UniRule"/>
</dbReference>
<reference evidence="11 12" key="1">
    <citation type="journal article" date="2016" name="Nat. Commun.">
        <title>Thousands of microbial genomes shed light on interconnected biogeochemical processes in an aquifer system.</title>
        <authorList>
            <person name="Anantharaman K."/>
            <person name="Brown C.T."/>
            <person name="Hug L.A."/>
            <person name="Sharon I."/>
            <person name="Castelle C.J."/>
            <person name="Probst A.J."/>
            <person name="Thomas B.C."/>
            <person name="Singh A."/>
            <person name="Wilkins M.J."/>
            <person name="Karaoz U."/>
            <person name="Brodie E.L."/>
            <person name="Williams K.H."/>
            <person name="Hubbard S.S."/>
            <person name="Banfield J.F."/>
        </authorList>
    </citation>
    <scope>NUCLEOTIDE SEQUENCE [LARGE SCALE GENOMIC DNA]</scope>
</reference>
<feature type="domain" description="Shikimate dehydrogenase substrate binding N-terminal" evidence="10">
    <location>
        <begin position="12"/>
        <end position="92"/>
    </location>
</feature>
<comment type="caution">
    <text evidence="8">Lacks conserved residue(s) required for the propagation of feature annotation.</text>
</comment>
<dbReference type="Proteomes" id="UP000176863">
    <property type="component" value="Unassembled WGS sequence"/>
</dbReference>
<sequence length="280" mass="29616">MTISPATKLTAIMGNPVTHSLSPLLHNAIYQKEGVDAVMLAFGNPDISVLVAAVRALPIHLAAVTMPHKQTIMPLLDEIDATARDIGAVNTVVNRDGKLTGFNTDVKGIAAALSGVDLSAGGGSSSGGKGANVLLVGAGGAALTVAYHLHREGAHIFCHNRDRAQAEVLCKAFDGTFIETEDFAKQPFDVIVNATPIGMSPNVDAMPVPEEIIQKETAVFDLVYSPLETKLLRTADARGARAISGLVMFLAQGLEQERLWLGRDIAGDYTELLENKLRGL</sequence>
<evidence type="ECO:0000259" key="9">
    <source>
        <dbReference type="Pfam" id="PF01488"/>
    </source>
</evidence>
<dbReference type="PANTHER" id="PTHR21089">
    <property type="entry name" value="SHIKIMATE DEHYDROGENASE"/>
    <property type="match status" value="1"/>
</dbReference>
<dbReference type="CDD" id="cd01065">
    <property type="entry name" value="NAD_bind_Shikimate_DH"/>
    <property type="match status" value="1"/>
</dbReference>
<keyword evidence="5 8" id="KW-0560">Oxidoreductase</keyword>
<dbReference type="AlphaFoldDB" id="A0A1F6CVB2"/>
<evidence type="ECO:0000256" key="5">
    <source>
        <dbReference type="ARBA" id="ARBA00023002"/>
    </source>
</evidence>
<dbReference type="Gene3D" id="3.40.50.720">
    <property type="entry name" value="NAD(P)-binding Rossmann-like Domain"/>
    <property type="match status" value="1"/>
</dbReference>
<feature type="domain" description="Quinate/shikimate 5-dehydrogenase/glutamyl-tRNA reductase" evidence="9">
    <location>
        <begin position="129"/>
        <end position="195"/>
    </location>
</feature>
<dbReference type="EC" id="1.1.1.25" evidence="2 8"/>
<name>A0A1F6CVB2_9BACT</name>
<dbReference type="InterPro" id="IPR046346">
    <property type="entry name" value="Aminoacid_DH-like_N_sf"/>
</dbReference>
<dbReference type="InterPro" id="IPR006151">
    <property type="entry name" value="Shikm_DH/Glu-tRNA_Rdtase"/>
</dbReference>
<comment type="subunit">
    <text evidence="8">Homodimer.</text>
</comment>
<dbReference type="InterPro" id="IPR022893">
    <property type="entry name" value="Shikimate_DH_fam"/>
</dbReference>
<dbReference type="HAMAP" id="MF_00222">
    <property type="entry name" value="Shikimate_DH_AroE"/>
    <property type="match status" value="1"/>
</dbReference>
<feature type="binding site" evidence="8">
    <location>
        <begin position="20"/>
        <end position="22"/>
    </location>
    <ligand>
        <name>shikimate</name>
        <dbReference type="ChEBI" id="CHEBI:36208"/>
    </ligand>
</feature>
<dbReference type="GO" id="GO:0019632">
    <property type="term" value="P:shikimate metabolic process"/>
    <property type="evidence" value="ECO:0007669"/>
    <property type="project" value="InterPro"/>
</dbReference>
<evidence type="ECO:0000256" key="7">
    <source>
        <dbReference type="ARBA" id="ARBA00049442"/>
    </source>
</evidence>
<dbReference type="InterPro" id="IPR011342">
    <property type="entry name" value="Shikimate_DH"/>
</dbReference>
<dbReference type="GO" id="GO:0009073">
    <property type="term" value="P:aromatic amino acid family biosynthetic process"/>
    <property type="evidence" value="ECO:0007669"/>
    <property type="project" value="UniProtKB-KW"/>
</dbReference>
<evidence type="ECO:0000256" key="8">
    <source>
        <dbReference type="HAMAP-Rule" id="MF_00222"/>
    </source>
</evidence>
<comment type="similarity">
    <text evidence="8">Belongs to the shikimate dehydrogenase family.</text>
</comment>
<evidence type="ECO:0000259" key="10">
    <source>
        <dbReference type="Pfam" id="PF08501"/>
    </source>
</evidence>
<dbReference type="NCBIfam" id="TIGR00507">
    <property type="entry name" value="aroE"/>
    <property type="match status" value="1"/>
</dbReference>
<evidence type="ECO:0000256" key="4">
    <source>
        <dbReference type="ARBA" id="ARBA00022857"/>
    </source>
</evidence>
<feature type="binding site" evidence="8">
    <location>
        <position position="105"/>
    </location>
    <ligand>
        <name>shikimate</name>
        <dbReference type="ChEBI" id="CHEBI:36208"/>
    </ligand>
</feature>
<accession>A0A1F6CVB2</accession>
<feature type="binding site" evidence="8">
    <location>
        <position position="252"/>
    </location>
    <ligand>
        <name>shikimate</name>
        <dbReference type="ChEBI" id="CHEBI:36208"/>
    </ligand>
</feature>
<dbReference type="STRING" id="1798480.A2851_03170"/>
<dbReference type="SUPFAM" id="SSF53223">
    <property type="entry name" value="Aminoacid dehydrogenase-like, N-terminal domain"/>
    <property type="match status" value="1"/>
</dbReference>
<dbReference type="SUPFAM" id="SSF51735">
    <property type="entry name" value="NAD(P)-binding Rossmann-fold domains"/>
    <property type="match status" value="1"/>
</dbReference>
<feature type="active site" description="Proton acceptor" evidence="8">
    <location>
        <position position="69"/>
    </location>
</feature>
<dbReference type="InterPro" id="IPR013708">
    <property type="entry name" value="Shikimate_DH-bd_N"/>
</dbReference>
<organism evidence="11 12">
    <name type="scientific">Candidatus Kaiserbacteria bacterium RIFCSPHIGHO2_01_FULL_53_29</name>
    <dbReference type="NCBI Taxonomy" id="1798480"/>
    <lineage>
        <taxon>Bacteria</taxon>
        <taxon>Candidatus Kaiseribacteriota</taxon>
    </lineage>
</organism>
<proteinExistence type="inferred from homology"/>
<protein>
    <recommendedName>
        <fullName evidence="2 8">Shikimate dehydrogenase (NADP(+))</fullName>
        <shortName evidence="8">SDH</shortName>
        <ecNumber evidence="2 8">1.1.1.25</ecNumber>
    </recommendedName>
</protein>
<comment type="function">
    <text evidence="8">Involved in the biosynthesis of the chorismate, which leads to the biosynthesis of aromatic amino acids. Catalyzes the reversible NADPH linked reduction of 3-dehydroshikimate (DHSA) to yield shikimate (SA).</text>
</comment>
<dbReference type="Pfam" id="PF01488">
    <property type="entry name" value="Shikimate_DH"/>
    <property type="match status" value="1"/>
</dbReference>
<comment type="caution">
    <text evidence="11">The sequence shown here is derived from an EMBL/GenBank/DDBJ whole genome shotgun (WGS) entry which is preliminary data.</text>
</comment>
<keyword evidence="4 8" id="KW-0521">NADP</keyword>
<dbReference type="InterPro" id="IPR036291">
    <property type="entry name" value="NAD(P)-bd_dom_sf"/>
</dbReference>
<evidence type="ECO:0000313" key="11">
    <source>
        <dbReference type="EMBL" id="OGG53094.1"/>
    </source>
</evidence>
<feature type="binding site" evidence="8">
    <location>
        <position position="245"/>
    </location>
    <ligand>
        <name>NADP(+)</name>
        <dbReference type="ChEBI" id="CHEBI:58349"/>
    </ligand>
</feature>
<comment type="catalytic activity">
    <reaction evidence="7 8">
        <text>shikimate + NADP(+) = 3-dehydroshikimate + NADPH + H(+)</text>
        <dbReference type="Rhea" id="RHEA:17737"/>
        <dbReference type="ChEBI" id="CHEBI:15378"/>
        <dbReference type="ChEBI" id="CHEBI:16630"/>
        <dbReference type="ChEBI" id="CHEBI:36208"/>
        <dbReference type="ChEBI" id="CHEBI:57783"/>
        <dbReference type="ChEBI" id="CHEBI:58349"/>
        <dbReference type="EC" id="1.1.1.25"/>
    </reaction>
</comment>
<keyword evidence="3 8" id="KW-0028">Amino-acid biosynthesis</keyword>
<dbReference type="Gene3D" id="3.40.50.10860">
    <property type="entry name" value="Leucine Dehydrogenase, chain A, domain 1"/>
    <property type="match status" value="1"/>
</dbReference>
<keyword evidence="6 8" id="KW-0057">Aromatic amino acid biosynthesis</keyword>
<evidence type="ECO:0000256" key="6">
    <source>
        <dbReference type="ARBA" id="ARBA00023141"/>
    </source>
</evidence>
<feature type="binding site" evidence="8">
    <location>
        <position position="222"/>
    </location>
    <ligand>
        <name>NADP(+)</name>
        <dbReference type="ChEBI" id="CHEBI:58349"/>
    </ligand>
</feature>
<evidence type="ECO:0000256" key="1">
    <source>
        <dbReference type="ARBA" id="ARBA00004871"/>
    </source>
</evidence>
<gene>
    <name evidence="8" type="primary">aroE</name>
    <name evidence="11" type="ORF">A2851_03170</name>
</gene>
<evidence type="ECO:0000256" key="3">
    <source>
        <dbReference type="ARBA" id="ARBA00022605"/>
    </source>
</evidence>
<dbReference type="UniPathway" id="UPA00053">
    <property type="reaction ID" value="UER00087"/>
</dbReference>
<feature type="binding site" evidence="8">
    <location>
        <position position="65"/>
    </location>
    <ligand>
        <name>shikimate</name>
        <dbReference type="ChEBI" id="CHEBI:36208"/>
    </ligand>
</feature>
<feature type="binding site" evidence="8">
    <location>
        <position position="224"/>
    </location>
    <ligand>
        <name>shikimate</name>
        <dbReference type="ChEBI" id="CHEBI:36208"/>
    </ligand>
</feature>
<dbReference type="PANTHER" id="PTHR21089:SF1">
    <property type="entry name" value="BIFUNCTIONAL 3-DEHYDROQUINATE DEHYDRATASE_SHIKIMATE DEHYDROGENASE, CHLOROPLASTIC"/>
    <property type="match status" value="1"/>
</dbReference>